<evidence type="ECO:0000259" key="3">
    <source>
        <dbReference type="PROSITE" id="PS50041"/>
    </source>
</evidence>
<reference evidence="4" key="1">
    <citation type="submission" date="2025-08" db="UniProtKB">
        <authorList>
            <consortium name="Ensembl"/>
        </authorList>
    </citation>
    <scope>IDENTIFICATION</scope>
</reference>
<evidence type="ECO:0000256" key="2">
    <source>
        <dbReference type="SAM" id="SignalP"/>
    </source>
</evidence>
<dbReference type="SUPFAM" id="SSF56436">
    <property type="entry name" value="C-type lectin-like"/>
    <property type="match status" value="1"/>
</dbReference>
<feature type="chain" id="PRO_5018688126" description="C-type lectin domain-containing protein" evidence="2">
    <location>
        <begin position="20"/>
        <end position="179"/>
    </location>
</feature>
<keyword evidence="1" id="KW-1015">Disulfide bond</keyword>
<dbReference type="InterPro" id="IPR016187">
    <property type="entry name" value="CTDL_fold"/>
</dbReference>
<keyword evidence="5" id="KW-1185">Reference proteome</keyword>
<dbReference type="InterPro" id="IPR001304">
    <property type="entry name" value="C-type_lectin-like"/>
</dbReference>
<dbReference type="Gene3D" id="3.10.100.10">
    <property type="entry name" value="Mannose-Binding Protein A, subunit A"/>
    <property type="match status" value="1"/>
</dbReference>
<sequence length="179" mass="20692">LIGSQRLIAGFLIFSVSYASHLICHEGWRENENKCYFFSTDTKSWLEAQSFCLSQRSNLMSIQDIHERVRLQTHTLWIRTQIDAEIYWFGLNDRIAENVWEWADGDTYNEHLSFWAPGQPDNWGAEPGEDCGQVLGGSYGQWNDENCNVKRKYICKHVNCKSTSYTHCLLMSHAQVGCS</sequence>
<feature type="domain" description="C-type lectin" evidence="3">
    <location>
        <begin position="31"/>
        <end position="156"/>
    </location>
</feature>
<dbReference type="InParanoid" id="A0A3Q3FQH5"/>
<reference evidence="4" key="2">
    <citation type="submission" date="2025-09" db="UniProtKB">
        <authorList>
            <consortium name="Ensembl"/>
        </authorList>
    </citation>
    <scope>IDENTIFICATION</scope>
</reference>
<accession>A0A3Q3FQH5</accession>
<dbReference type="Ensembl" id="ENSLBET00000022891.1">
    <property type="protein sequence ID" value="ENSLBEP00000021729.1"/>
    <property type="gene ID" value="ENSLBEG00000016683.1"/>
</dbReference>
<dbReference type="SMART" id="SM00034">
    <property type="entry name" value="CLECT"/>
    <property type="match status" value="1"/>
</dbReference>
<evidence type="ECO:0000256" key="1">
    <source>
        <dbReference type="ARBA" id="ARBA00023157"/>
    </source>
</evidence>
<dbReference type="PANTHER" id="PTHR22803">
    <property type="entry name" value="MANNOSE, PHOSPHOLIPASE, LECTIN RECEPTOR RELATED"/>
    <property type="match status" value="1"/>
</dbReference>
<feature type="signal peptide" evidence="2">
    <location>
        <begin position="1"/>
        <end position="19"/>
    </location>
</feature>
<dbReference type="InterPro" id="IPR016186">
    <property type="entry name" value="C-type_lectin-like/link_sf"/>
</dbReference>
<dbReference type="PROSITE" id="PS00615">
    <property type="entry name" value="C_TYPE_LECTIN_1"/>
    <property type="match status" value="1"/>
</dbReference>
<organism evidence="4 5">
    <name type="scientific">Labrus bergylta</name>
    <name type="common">ballan wrasse</name>
    <dbReference type="NCBI Taxonomy" id="56723"/>
    <lineage>
        <taxon>Eukaryota</taxon>
        <taxon>Metazoa</taxon>
        <taxon>Chordata</taxon>
        <taxon>Craniata</taxon>
        <taxon>Vertebrata</taxon>
        <taxon>Euteleostomi</taxon>
        <taxon>Actinopterygii</taxon>
        <taxon>Neopterygii</taxon>
        <taxon>Teleostei</taxon>
        <taxon>Neoteleostei</taxon>
        <taxon>Acanthomorphata</taxon>
        <taxon>Eupercaria</taxon>
        <taxon>Labriformes</taxon>
        <taxon>Labridae</taxon>
        <taxon>Labrus</taxon>
    </lineage>
</organism>
<dbReference type="STRING" id="56723.ENSLBEP00000021729"/>
<protein>
    <recommendedName>
        <fullName evidence="3">C-type lectin domain-containing protein</fullName>
    </recommendedName>
</protein>
<dbReference type="GeneTree" id="ENSGT01030000234575"/>
<dbReference type="InterPro" id="IPR050111">
    <property type="entry name" value="C-type_lectin/snaclec_domain"/>
</dbReference>
<dbReference type="Proteomes" id="UP000261660">
    <property type="component" value="Unplaced"/>
</dbReference>
<evidence type="ECO:0000313" key="4">
    <source>
        <dbReference type="Ensembl" id="ENSLBEP00000021729.1"/>
    </source>
</evidence>
<name>A0A3Q3FQH5_9LABR</name>
<dbReference type="InterPro" id="IPR018378">
    <property type="entry name" value="C-type_lectin_CS"/>
</dbReference>
<keyword evidence="2" id="KW-0732">Signal</keyword>
<dbReference type="Pfam" id="PF00059">
    <property type="entry name" value="Lectin_C"/>
    <property type="match status" value="1"/>
</dbReference>
<dbReference type="AlphaFoldDB" id="A0A3Q3FQH5"/>
<proteinExistence type="predicted"/>
<evidence type="ECO:0000313" key="5">
    <source>
        <dbReference type="Proteomes" id="UP000261660"/>
    </source>
</evidence>
<dbReference type="PROSITE" id="PS50041">
    <property type="entry name" value="C_TYPE_LECTIN_2"/>
    <property type="match status" value="1"/>
</dbReference>